<keyword evidence="2" id="KW-1185">Reference proteome</keyword>
<dbReference type="Proteomes" id="UP000199400">
    <property type="component" value="Unassembled WGS sequence"/>
</dbReference>
<sequence length="66" mass="7919">MDDDENLDDRGALLVGPEMPRRGRFTLLVSDSFWLDVTEIGDTVWLDFRPRTIRERVELWRRKWGL</sequence>
<dbReference type="STRING" id="54.SAMN02745121_08222"/>
<reference evidence="2" key="1">
    <citation type="submission" date="2016-10" db="EMBL/GenBank/DDBJ databases">
        <authorList>
            <person name="Varghese N."/>
            <person name="Submissions S."/>
        </authorList>
    </citation>
    <scope>NUCLEOTIDE SEQUENCE [LARGE SCALE GENOMIC DNA]</scope>
    <source>
        <strain evidence="2">ATCC 25963</strain>
    </source>
</reference>
<organism evidence="1 2">
    <name type="scientific">Nannocystis exedens</name>
    <dbReference type="NCBI Taxonomy" id="54"/>
    <lineage>
        <taxon>Bacteria</taxon>
        <taxon>Pseudomonadati</taxon>
        <taxon>Myxococcota</taxon>
        <taxon>Polyangia</taxon>
        <taxon>Nannocystales</taxon>
        <taxon>Nannocystaceae</taxon>
        <taxon>Nannocystis</taxon>
    </lineage>
</organism>
<evidence type="ECO:0000313" key="1">
    <source>
        <dbReference type="EMBL" id="SFF33487.1"/>
    </source>
</evidence>
<dbReference type="EMBL" id="FOMX01000048">
    <property type="protein sequence ID" value="SFF33487.1"/>
    <property type="molecule type" value="Genomic_DNA"/>
</dbReference>
<proteinExistence type="predicted"/>
<protein>
    <submittedName>
        <fullName evidence="1">Uncharacterized protein</fullName>
    </submittedName>
</protein>
<accession>A0A1I2HXK8</accession>
<name>A0A1I2HXK8_9BACT</name>
<gene>
    <name evidence="1" type="ORF">SAMN02745121_08222</name>
</gene>
<evidence type="ECO:0000313" key="2">
    <source>
        <dbReference type="Proteomes" id="UP000199400"/>
    </source>
</evidence>
<dbReference type="AlphaFoldDB" id="A0A1I2HXK8"/>
<dbReference type="RefSeq" id="WP_143825655.1">
    <property type="nucleotide sequence ID" value="NZ_NETK01000001.1"/>
</dbReference>